<evidence type="ECO:0000313" key="3">
    <source>
        <dbReference type="Proteomes" id="UP000324222"/>
    </source>
</evidence>
<feature type="region of interest" description="Disordered" evidence="1">
    <location>
        <begin position="1"/>
        <end position="34"/>
    </location>
</feature>
<dbReference type="AlphaFoldDB" id="A0A5B7D9G3"/>
<proteinExistence type="predicted"/>
<gene>
    <name evidence="2" type="ORF">E2C01_010832</name>
</gene>
<keyword evidence="3" id="KW-1185">Reference proteome</keyword>
<accession>A0A5B7D9G3</accession>
<organism evidence="2 3">
    <name type="scientific">Portunus trituberculatus</name>
    <name type="common">Swimming crab</name>
    <name type="synonym">Neptunus trituberculatus</name>
    <dbReference type="NCBI Taxonomy" id="210409"/>
    <lineage>
        <taxon>Eukaryota</taxon>
        <taxon>Metazoa</taxon>
        <taxon>Ecdysozoa</taxon>
        <taxon>Arthropoda</taxon>
        <taxon>Crustacea</taxon>
        <taxon>Multicrustacea</taxon>
        <taxon>Malacostraca</taxon>
        <taxon>Eumalacostraca</taxon>
        <taxon>Eucarida</taxon>
        <taxon>Decapoda</taxon>
        <taxon>Pleocyemata</taxon>
        <taxon>Brachyura</taxon>
        <taxon>Eubrachyura</taxon>
        <taxon>Portunoidea</taxon>
        <taxon>Portunidae</taxon>
        <taxon>Portuninae</taxon>
        <taxon>Portunus</taxon>
    </lineage>
</organism>
<evidence type="ECO:0000313" key="2">
    <source>
        <dbReference type="EMBL" id="MPC17960.1"/>
    </source>
</evidence>
<dbReference type="Proteomes" id="UP000324222">
    <property type="component" value="Unassembled WGS sequence"/>
</dbReference>
<sequence>MPEENGMVGGRGKGGGKDTEDGSTGGGSFFLRRDPLDSRATPRLSASSSMLLQIDFTCSILLKDGEEQNIPNRILNRCTNVSCIGVGHKTLIVVLTVCLERVIILRYSSGMVATPSRSARIVSHTVCVCVQFTIDTCWSPSQPSPLSSELRARRLIFG</sequence>
<name>A0A5B7D9G3_PORTR</name>
<reference evidence="2 3" key="1">
    <citation type="submission" date="2019-05" db="EMBL/GenBank/DDBJ databases">
        <title>Another draft genome of Portunus trituberculatus and its Hox gene families provides insights of decapod evolution.</title>
        <authorList>
            <person name="Jeong J.-H."/>
            <person name="Song I."/>
            <person name="Kim S."/>
            <person name="Choi T."/>
            <person name="Kim D."/>
            <person name="Ryu S."/>
            <person name="Kim W."/>
        </authorList>
    </citation>
    <scope>NUCLEOTIDE SEQUENCE [LARGE SCALE GENOMIC DNA]</scope>
    <source>
        <tissue evidence="2">Muscle</tissue>
    </source>
</reference>
<evidence type="ECO:0000256" key="1">
    <source>
        <dbReference type="SAM" id="MobiDB-lite"/>
    </source>
</evidence>
<dbReference type="EMBL" id="VSRR010000635">
    <property type="protein sequence ID" value="MPC17960.1"/>
    <property type="molecule type" value="Genomic_DNA"/>
</dbReference>
<protein>
    <submittedName>
        <fullName evidence="2">Uncharacterized protein</fullName>
    </submittedName>
</protein>
<comment type="caution">
    <text evidence="2">The sequence shown here is derived from an EMBL/GenBank/DDBJ whole genome shotgun (WGS) entry which is preliminary data.</text>
</comment>